<name>A0A8S1HLC9_9PELO</name>
<dbReference type="Proteomes" id="UP000835052">
    <property type="component" value="Unassembled WGS sequence"/>
</dbReference>
<protein>
    <submittedName>
        <fullName evidence="2">Uncharacterized protein</fullName>
    </submittedName>
</protein>
<dbReference type="EMBL" id="CAJGYM010000078">
    <property type="protein sequence ID" value="CAD6196746.1"/>
    <property type="molecule type" value="Genomic_DNA"/>
</dbReference>
<accession>A0A8S1HLC9</accession>
<gene>
    <name evidence="2" type="ORF">CAUJ_LOCUS12658</name>
</gene>
<sequence length="92" mass="10145">MNETKKKVASKHSQGTLSRGAKDEEEEEGRIGKDDDLDLGGASAARHNDDVDEYGYRKRPSPIFQPTAKDYGEKNTHNTYTDCASLADPLDS</sequence>
<evidence type="ECO:0000313" key="2">
    <source>
        <dbReference type="EMBL" id="CAD6196746.1"/>
    </source>
</evidence>
<reference evidence="2" key="1">
    <citation type="submission" date="2020-10" db="EMBL/GenBank/DDBJ databases">
        <authorList>
            <person name="Kikuchi T."/>
        </authorList>
    </citation>
    <scope>NUCLEOTIDE SEQUENCE</scope>
    <source>
        <strain evidence="2">NKZ352</strain>
    </source>
</reference>
<comment type="caution">
    <text evidence="2">The sequence shown here is derived from an EMBL/GenBank/DDBJ whole genome shotgun (WGS) entry which is preliminary data.</text>
</comment>
<keyword evidence="3" id="KW-1185">Reference proteome</keyword>
<dbReference type="AlphaFoldDB" id="A0A8S1HLC9"/>
<feature type="region of interest" description="Disordered" evidence="1">
    <location>
        <begin position="1"/>
        <end position="92"/>
    </location>
</feature>
<evidence type="ECO:0000313" key="3">
    <source>
        <dbReference type="Proteomes" id="UP000835052"/>
    </source>
</evidence>
<organism evidence="2 3">
    <name type="scientific">Caenorhabditis auriculariae</name>
    <dbReference type="NCBI Taxonomy" id="2777116"/>
    <lineage>
        <taxon>Eukaryota</taxon>
        <taxon>Metazoa</taxon>
        <taxon>Ecdysozoa</taxon>
        <taxon>Nematoda</taxon>
        <taxon>Chromadorea</taxon>
        <taxon>Rhabditida</taxon>
        <taxon>Rhabditina</taxon>
        <taxon>Rhabditomorpha</taxon>
        <taxon>Rhabditoidea</taxon>
        <taxon>Rhabditidae</taxon>
        <taxon>Peloderinae</taxon>
        <taxon>Caenorhabditis</taxon>
    </lineage>
</organism>
<evidence type="ECO:0000256" key="1">
    <source>
        <dbReference type="SAM" id="MobiDB-lite"/>
    </source>
</evidence>
<proteinExistence type="predicted"/>